<accession>A0ABU8ER27</accession>
<dbReference type="Pfam" id="PF08666">
    <property type="entry name" value="SAF"/>
    <property type="match status" value="1"/>
</dbReference>
<dbReference type="EMBL" id="JBAWKS010000001">
    <property type="protein sequence ID" value="MEI4549414.1"/>
    <property type="molecule type" value="Genomic_DNA"/>
</dbReference>
<reference evidence="2 3" key="1">
    <citation type="submission" date="2023-12" db="EMBL/GenBank/DDBJ databases">
        <title>Friends and Foes: Symbiotic and Algicidal bacterial influence on Karenia brevis blooms.</title>
        <authorList>
            <person name="Fei C."/>
            <person name="Mohamed A.R."/>
            <person name="Booker A."/>
            <person name="Arshad M."/>
            <person name="Klass S."/>
            <person name="Ahn S."/>
            <person name="Gilbert P.M."/>
            <person name="Heil C.A."/>
            <person name="Martinez J.M."/>
            <person name="Amin S.A."/>
        </authorList>
    </citation>
    <scope>NUCLEOTIDE SEQUENCE [LARGE SCALE GENOMIC DNA]</scope>
    <source>
        <strain evidence="2 3">CE15</strain>
    </source>
</reference>
<name>A0ABU8ER27_9GAMM</name>
<dbReference type="InterPro" id="IPR017592">
    <property type="entry name" value="Pilus_assmbl_Flp-typ_CpaB"/>
</dbReference>
<dbReference type="Pfam" id="PF16976">
    <property type="entry name" value="RcpC"/>
    <property type="match status" value="1"/>
</dbReference>
<dbReference type="SMART" id="SM00858">
    <property type="entry name" value="SAF"/>
    <property type="match status" value="1"/>
</dbReference>
<keyword evidence="3" id="KW-1185">Reference proteome</keyword>
<feature type="domain" description="SAF" evidence="1">
    <location>
        <begin position="51"/>
        <end position="115"/>
    </location>
</feature>
<evidence type="ECO:0000313" key="3">
    <source>
        <dbReference type="Proteomes" id="UP001382455"/>
    </source>
</evidence>
<proteinExistence type="predicted"/>
<dbReference type="InterPro" id="IPR013974">
    <property type="entry name" value="SAF"/>
</dbReference>
<evidence type="ECO:0000313" key="2">
    <source>
        <dbReference type="EMBL" id="MEI4549414.1"/>
    </source>
</evidence>
<sequence length="295" mass="32751">MKSIKFLDKNWVLLFISLLLGGIAAWAVGQYLKVKEGEIQQQYSRTDIVKVPVVVAVGPLSKGDLLTPDKAVVREIPQDYVPDDAIHPNDFGLIANKMVLNDVQPGKPILLSYVPKSGEEQFSDILKPGRRAVTININENNSNANMLMPGDYIDLYLSQKQSDKSLHLILERVTVLATGRQSISEKDKLKKSIFGETEAYSTVTLDLSTMDAGRVSLAQEYGSFVALLRNRKDELKVSSTLIKEADVFLHNEREHQVEYIIGGNGGIAQGVTRENKIENPVSQFKTFANKVNSSF</sequence>
<dbReference type="RefSeq" id="WP_100913333.1">
    <property type="nucleotide sequence ID" value="NZ_CP023398.1"/>
</dbReference>
<dbReference type="Proteomes" id="UP001382455">
    <property type="component" value="Unassembled WGS sequence"/>
</dbReference>
<gene>
    <name evidence="2" type="primary">cpaB</name>
    <name evidence="2" type="ORF">WAE96_06825</name>
</gene>
<evidence type="ECO:0000259" key="1">
    <source>
        <dbReference type="SMART" id="SM00858"/>
    </source>
</evidence>
<dbReference type="NCBIfam" id="TIGR03177">
    <property type="entry name" value="pilus_cpaB"/>
    <property type="match status" value="1"/>
</dbReference>
<protein>
    <submittedName>
        <fullName evidence="2">Flp pilus assembly protein CpaB</fullName>
    </submittedName>
</protein>
<dbReference type="InterPro" id="IPR031571">
    <property type="entry name" value="RcpC_dom"/>
</dbReference>
<organism evidence="2 3">
    <name type="scientific">Pseudoalteromonas spongiae</name>
    <dbReference type="NCBI Taxonomy" id="298657"/>
    <lineage>
        <taxon>Bacteria</taxon>
        <taxon>Pseudomonadati</taxon>
        <taxon>Pseudomonadota</taxon>
        <taxon>Gammaproteobacteria</taxon>
        <taxon>Alteromonadales</taxon>
        <taxon>Pseudoalteromonadaceae</taxon>
        <taxon>Pseudoalteromonas</taxon>
    </lineage>
</organism>
<comment type="caution">
    <text evidence="2">The sequence shown here is derived from an EMBL/GenBank/DDBJ whole genome shotgun (WGS) entry which is preliminary data.</text>
</comment>
<dbReference type="CDD" id="cd11614">
    <property type="entry name" value="SAF_CpaB_FlgA_like"/>
    <property type="match status" value="1"/>
</dbReference>